<dbReference type="PANTHER" id="PTHR11748:SF103">
    <property type="entry name" value="GLYCOLATE OXIDASE SUBUNIT GLCE"/>
    <property type="match status" value="1"/>
</dbReference>
<dbReference type="InterPro" id="IPR006094">
    <property type="entry name" value="Oxid_FAD_bind_N"/>
</dbReference>
<dbReference type="SUPFAM" id="SSF56176">
    <property type="entry name" value="FAD-binding/transporter-associated domain-like"/>
    <property type="match status" value="1"/>
</dbReference>
<evidence type="ECO:0000256" key="2">
    <source>
        <dbReference type="ARBA" id="ARBA00022827"/>
    </source>
</evidence>
<dbReference type="InterPro" id="IPR016169">
    <property type="entry name" value="FAD-bd_PCMH_sub2"/>
</dbReference>
<feature type="domain" description="FAD-binding PCMH-type" evidence="3">
    <location>
        <begin position="2"/>
        <end position="188"/>
    </location>
</feature>
<keyword evidence="2" id="KW-0274">FAD</keyword>
<dbReference type="GO" id="GO:0071949">
    <property type="term" value="F:FAD binding"/>
    <property type="evidence" value="ECO:0007669"/>
    <property type="project" value="InterPro"/>
</dbReference>
<dbReference type="PANTHER" id="PTHR11748">
    <property type="entry name" value="D-LACTATE DEHYDROGENASE"/>
    <property type="match status" value="1"/>
</dbReference>
<keyword evidence="1" id="KW-0285">Flavoprotein</keyword>
<evidence type="ECO:0000313" key="4">
    <source>
        <dbReference type="EMBL" id="ODR97780.1"/>
    </source>
</evidence>
<dbReference type="InterPro" id="IPR016164">
    <property type="entry name" value="FAD-linked_Oxase-like_C"/>
</dbReference>
<dbReference type="AlphaFoldDB" id="A0A1E3VW73"/>
<dbReference type="NCBIfam" id="NF008439">
    <property type="entry name" value="PRK11282.1"/>
    <property type="match status" value="1"/>
</dbReference>
<keyword evidence="5" id="KW-1185">Reference proteome</keyword>
<proteinExistence type="predicted"/>
<dbReference type="GO" id="GO:0003824">
    <property type="term" value="F:catalytic activity"/>
    <property type="evidence" value="ECO:0007669"/>
    <property type="project" value="InterPro"/>
</dbReference>
<dbReference type="STRING" id="1774969.AUC69_01265"/>
<dbReference type="EMBL" id="LPWF01000024">
    <property type="protein sequence ID" value="ODR97780.1"/>
    <property type="molecule type" value="Genomic_DNA"/>
</dbReference>
<organism evidence="4 5">
    <name type="scientific">Methyloceanibacter superfactus</name>
    <dbReference type="NCBI Taxonomy" id="1774969"/>
    <lineage>
        <taxon>Bacteria</taxon>
        <taxon>Pseudomonadati</taxon>
        <taxon>Pseudomonadota</taxon>
        <taxon>Alphaproteobacteria</taxon>
        <taxon>Hyphomicrobiales</taxon>
        <taxon>Hyphomicrobiaceae</taxon>
        <taxon>Methyloceanibacter</taxon>
    </lineage>
</organism>
<dbReference type="InterPro" id="IPR036318">
    <property type="entry name" value="FAD-bd_PCMH-like_sf"/>
</dbReference>
<dbReference type="PROSITE" id="PS51387">
    <property type="entry name" value="FAD_PCMH"/>
    <property type="match status" value="1"/>
</dbReference>
<dbReference type="InterPro" id="IPR016166">
    <property type="entry name" value="FAD-bd_PCMH"/>
</dbReference>
<comment type="caution">
    <text evidence="4">The sequence shown here is derived from an EMBL/GenBank/DDBJ whole genome shotgun (WGS) entry which is preliminary data.</text>
</comment>
<reference evidence="4 5" key="1">
    <citation type="journal article" date="2016" name="Environ. Microbiol.">
        <title>New Methyloceanibacter diversity from North Sea sediments includes methanotroph containing solely the soluble methane monooxygenase.</title>
        <authorList>
            <person name="Vekeman B."/>
            <person name="Kerckhof F.M."/>
            <person name="Cremers G."/>
            <person name="de Vos P."/>
            <person name="Vandamme P."/>
            <person name="Boon N."/>
            <person name="Op den Camp H.J."/>
            <person name="Heylen K."/>
        </authorList>
    </citation>
    <scope>NUCLEOTIDE SEQUENCE [LARGE SCALE GENOMIC DNA]</scope>
    <source>
        <strain evidence="4 5">R-67175</strain>
    </source>
</reference>
<protein>
    <submittedName>
        <fullName evidence="4">FAD-linked oxidase</fullName>
    </submittedName>
</protein>
<evidence type="ECO:0000259" key="3">
    <source>
        <dbReference type="PROSITE" id="PS51387"/>
    </source>
</evidence>
<evidence type="ECO:0000256" key="1">
    <source>
        <dbReference type="ARBA" id="ARBA00022630"/>
    </source>
</evidence>
<dbReference type="Gene3D" id="3.30.465.10">
    <property type="match status" value="1"/>
</dbReference>
<dbReference type="SUPFAM" id="SSF55103">
    <property type="entry name" value="FAD-linked oxidases, C-terminal domain"/>
    <property type="match status" value="1"/>
</dbReference>
<name>A0A1E3VW73_9HYPH</name>
<accession>A0A1E3VW73</accession>
<evidence type="ECO:0000313" key="5">
    <source>
        <dbReference type="Proteomes" id="UP000094472"/>
    </source>
</evidence>
<gene>
    <name evidence="4" type="ORF">AUC69_01265</name>
</gene>
<sequence length="411" mass="43837">MTGHMRLGFHAPETEEELAHLVAEAVDTRTPLEVMGRGTKREIGHPVGSGAVVSTEAMVGVPVYEPTELVMVAKTGTPLAQIEAQLAENDQELPFEPVDLGQLLGYAPGEATIGGVVATNISGSRRILKGAARDHVLGMRAVNGRGEVIKSGGRVMKNVTGYDLGRTLAGSWGTLAIMTEVALKVLPAHREVRTVICFGLTDQTAIEALCIAMGTPYEVSGGLHLHAAIAERFSNEDIAGAGAAVTAIRVENAPASARYRANSLKQALLAYGPALELDTERSRAFWGEVRSLKMFQSTPNPLWRVSTTPSAAAKLVGNLSRKMRVNAAYDWSGGMIWMETPALTDGGAVDIRRTLAEFGGHATLIRAENATRSGIDVFQPLDPPIASLTAKLKHAFDPLGILNPGRMYRDM</sequence>
<dbReference type="Pfam" id="PF01565">
    <property type="entry name" value="FAD_binding_4"/>
    <property type="match status" value="1"/>
</dbReference>
<dbReference type="Proteomes" id="UP000094472">
    <property type="component" value="Unassembled WGS sequence"/>
</dbReference>